<keyword evidence="12" id="KW-1185">Reference proteome</keyword>
<keyword evidence="3" id="KW-1003">Cell membrane</keyword>
<comment type="subcellular location">
    <subcellularLocation>
        <location evidence="1">Cell membrane</location>
        <topology evidence="1">Multi-pass membrane protein</topology>
    </subcellularLocation>
    <subcellularLocation>
        <location evidence="8">Membrane</location>
        <topology evidence="8">Multi-pass membrane protein</topology>
    </subcellularLocation>
</comment>
<name>A0A7Y0HF62_9PROT</name>
<evidence type="ECO:0000259" key="10">
    <source>
        <dbReference type="Pfam" id="PF01618"/>
    </source>
</evidence>
<dbReference type="PANTHER" id="PTHR30625:SF15">
    <property type="entry name" value="BIOPOLYMER TRANSPORT PROTEIN EXBB"/>
    <property type="match status" value="1"/>
</dbReference>
<feature type="transmembrane region" description="Helical" evidence="9">
    <location>
        <begin position="122"/>
        <end position="143"/>
    </location>
</feature>
<accession>A0A7Y0HF62</accession>
<evidence type="ECO:0000313" key="12">
    <source>
        <dbReference type="Proteomes" id="UP000539372"/>
    </source>
</evidence>
<evidence type="ECO:0000256" key="8">
    <source>
        <dbReference type="RuleBase" id="RU004057"/>
    </source>
</evidence>
<comment type="caution">
    <text evidence="11">The sequence shown here is derived from an EMBL/GenBank/DDBJ whole genome shotgun (WGS) entry which is preliminary data.</text>
</comment>
<dbReference type="AlphaFoldDB" id="A0A7Y0HF62"/>
<evidence type="ECO:0000256" key="1">
    <source>
        <dbReference type="ARBA" id="ARBA00004651"/>
    </source>
</evidence>
<protein>
    <submittedName>
        <fullName evidence="11">MotA/TolQ/ExbB proton channel family protein</fullName>
    </submittedName>
</protein>
<dbReference type="Proteomes" id="UP000539372">
    <property type="component" value="Unassembled WGS sequence"/>
</dbReference>
<dbReference type="InterPro" id="IPR002898">
    <property type="entry name" value="MotA_ExbB_proton_chnl"/>
</dbReference>
<keyword evidence="4 9" id="KW-0812">Transmembrane</keyword>
<evidence type="ECO:0000256" key="4">
    <source>
        <dbReference type="ARBA" id="ARBA00022692"/>
    </source>
</evidence>
<evidence type="ECO:0000256" key="7">
    <source>
        <dbReference type="ARBA" id="ARBA00023136"/>
    </source>
</evidence>
<feature type="transmembrane region" description="Helical" evidence="9">
    <location>
        <begin position="163"/>
        <end position="189"/>
    </location>
</feature>
<evidence type="ECO:0000256" key="6">
    <source>
        <dbReference type="ARBA" id="ARBA00022989"/>
    </source>
</evidence>
<evidence type="ECO:0000256" key="3">
    <source>
        <dbReference type="ARBA" id="ARBA00022475"/>
    </source>
</evidence>
<feature type="transmembrane region" description="Helical" evidence="9">
    <location>
        <begin position="22"/>
        <end position="42"/>
    </location>
</feature>
<comment type="similarity">
    <text evidence="8">Belongs to the exbB/tolQ family.</text>
</comment>
<feature type="domain" description="MotA/TolQ/ExbB proton channel" evidence="10">
    <location>
        <begin position="79"/>
        <end position="200"/>
    </location>
</feature>
<keyword evidence="2 8" id="KW-0813">Transport</keyword>
<organism evidence="11 12">
    <name type="scientific">Pacificispira spongiicola</name>
    <dbReference type="NCBI Taxonomy" id="2729598"/>
    <lineage>
        <taxon>Bacteria</taxon>
        <taxon>Pseudomonadati</taxon>
        <taxon>Pseudomonadota</taxon>
        <taxon>Alphaproteobacteria</taxon>
        <taxon>Rhodospirillales</taxon>
        <taxon>Rhodospirillaceae</taxon>
        <taxon>Pacificispira</taxon>
    </lineage>
</organism>
<keyword evidence="6 9" id="KW-1133">Transmembrane helix</keyword>
<dbReference type="GO" id="GO:0005886">
    <property type="term" value="C:plasma membrane"/>
    <property type="evidence" value="ECO:0007669"/>
    <property type="project" value="UniProtKB-SubCell"/>
</dbReference>
<sequence>MTDFSMSALESRFAFLTAGGPIVYILCILSVIALAVALVKVWQFLQDGVFRGSYAARAASLFRHGDFDRALDVSNRSSIRCRVVRMAIQGKLSGTSDPARVRDEVTRVADSAVEELGGYLRVLELIGTLAPLLGLLGTVLGMIEAFQSMESAGEQVDPSVLSGGIWLALLTTAVGLAVAIPTVAVLNFFERRLEVLSHDLDDLIAKVFLTETAKPAGTAQHVARHAAE</sequence>
<dbReference type="PANTHER" id="PTHR30625">
    <property type="entry name" value="PROTEIN TOLQ"/>
    <property type="match status" value="1"/>
</dbReference>
<evidence type="ECO:0000256" key="2">
    <source>
        <dbReference type="ARBA" id="ARBA00022448"/>
    </source>
</evidence>
<dbReference type="EMBL" id="JABBNT010000004">
    <property type="protein sequence ID" value="NMM45470.1"/>
    <property type="molecule type" value="Genomic_DNA"/>
</dbReference>
<dbReference type="InterPro" id="IPR050790">
    <property type="entry name" value="ExbB/TolQ_transport"/>
</dbReference>
<evidence type="ECO:0000313" key="11">
    <source>
        <dbReference type="EMBL" id="NMM45470.1"/>
    </source>
</evidence>
<dbReference type="GO" id="GO:0017038">
    <property type="term" value="P:protein import"/>
    <property type="evidence" value="ECO:0007669"/>
    <property type="project" value="TreeGrafter"/>
</dbReference>
<keyword evidence="5 8" id="KW-0653">Protein transport</keyword>
<proteinExistence type="inferred from homology"/>
<gene>
    <name evidence="11" type="ORF">HH303_13330</name>
</gene>
<dbReference type="RefSeq" id="WP_169625868.1">
    <property type="nucleotide sequence ID" value="NZ_JABBNT010000004.1"/>
</dbReference>
<reference evidence="11 12" key="1">
    <citation type="submission" date="2020-04" db="EMBL/GenBank/DDBJ databases">
        <title>Rhodospirillaceae bacterium KN72 isolated from deep sea.</title>
        <authorList>
            <person name="Zhang D.-C."/>
        </authorList>
    </citation>
    <scope>NUCLEOTIDE SEQUENCE [LARGE SCALE GENOMIC DNA]</scope>
    <source>
        <strain evidence="11 12">KN72</strain>
    </source>
</reference>
<dbReference type="Pfam" id="PF01618">
    <property type="entry name" value="MotA_ExbB"/>
    <property type="match status" value="1"/>
</dbReference>
<evidence type="ECO:0000256" key="5">
    <source>
        <dbReference type="ARBA" id="ARBA00022927"/>
    </source>
</evidence>
<evidence type="ECO:0000256" key="9">
    <source>
        <dbReference type="SAM" id="Phobius"/>
    </source>
</evidence>
<keyword evidence="7 9" id="KW-0472">Membrane</keyword>